<dbReference type="AlphaFoldDB" id="A0A183CDE2"/>
<keyword evidence="1" id="KW-1185">Reference proteome</keyword>
<reference evidence="1" key="2">
    <citation type="submission" date="2014-05" db="EMBL/GenBank/DDBJ databases">
        <title>The genome and life-stage specific transcriptomes of Globodera pallida elucidate key aspects of plant parasitism by a cyst nematode.</title>
        <authorList>
            <person name="Cotton J.A."/>
            <person name="Lilley C.J."/>
            <person name="Jones L.M."/>
            <person name="Kikuchi T."/>
            <person name="Reid A.J."/>
            <person name="Thorpe P."/>
            <person name="Tsai I.J."/>
            <person name="Beasley H."/>
            <person name="Blok V."/>
            <person name="Cock P.J.A."/>
            <person name="Van den Akker S.E."/>
            <person name="Holroyd N."/>
            <person name="Hunt M."/>
            <person name="Mantelin S."/>
            <person name="Naghra H."/>
            <person name="Pain A."/>
            <person name="Palomares-Rius J.E."/>
            <person name="Zarowiecki M."/>
            <person name="Berriman M."/>
            <person name="Jones J.T."/>
            <person name="Urwin P.E."/>
        </authorList>
    </citation>
    <scope>NUCLEOTIDE SEQUENCE [LARGE SCALE GENOMIC DNA]</scope>
    <source>
        <strain evidence="1">Lindley</strain>
    </source>
</reference>
<dbReference type="WBParaSite" id="GPLIN_001089600">
    <property type="protein sequence ID" value="GPLIN_001089600"/>
    <property type="gene ID" value="GPLIN_001089600"/>
</dbReference>
<dbReference type="PANTHER" id="PTHR22744">
    <property type="entry name" value="HELIX LOOP HELIX PROTEIN 21-RELATED"/>
    <property type="match status" value="1"/>
</dbReference>
<sequence length="106" mass="12070">MYPHNMELTDEYVEGVLILANRFLVDSVEKCCVEFLLTESDKSAICKFRLADLCGIVDMKKTILDGMTKEDFLIAGENYFSNLSETDKLGIDERNELKARHKVGTE</sequence>
<dbReference type="PANTHER" id="PTHR22744:SF17">
    <property type="entry name" value="BTB DOMAIN-CONTAINING PROTEIN"/>
    <property type="match status" value="1"/>
</dbReference>
<evidence type="ECO:0000313" key="2">
    <source>
        <dbReference type="WBParaSite" id="GPLIN_001089600"/>
    </source>
</evidence>
<name>A0A183CDE2_GLOPA</name>
<reference evidence="1" key="1">
    <citation type="submission" date="2013-12" db="EMBL/GenBank/DDBJ databases">
        <authorList>
            <person name="Aslett M."/>
        </authorList>
    </citation>
    <scope>NUCLEOTIDE SEQUENCE [LARGE SCALE GENOMIC DNA]</scope>
    <source>
        <strain evidence="1">Lindley</strain>
    </source>
</reference>
<proteinExistence type="predicted"/>
<accession>A0A183CDE2</accession>
<protein>
    <submittedName>
        <fullName evidence="2">BTB domain-containing protein</fullName>
    </submittedName>
</protein>
<organism evidence="1 2">
    <name type="scientific">Globodera pallida</name>
    <name type="common">Potato cyst nematode worm</name>
    <name type="synonym">Heterodera pallida</name>
    <dbReference type="NCBI Taxonomy" id="36090"/>
    <lineage>
        <taxon>Eukaryota</taxon>
        <taxon>Metazoa</taxon>
        <taxon>Ecdysozoa</taxon>
        <taxon>Nematoda</taxon>
        <taxon>Chromadorea</taxon>
        <taxon>Rhabditida</taxon>
        <taxon>Tylenchina</taxon>
        <taxon>Tylenchomorpha</taxon>
        <taxon>Tylenchoidea</taxon>
        <taxon>Heteroderidae</taxon>
        <taxon>Heteroderinae</taxon>
        <taxon>Globodera</taxon>
    </lineage>
</organism>
<reference evidence="2" key="3">
    <citation type="submission" date="2016-06" db="UniProtKB">
        <authorList>
            <consortium name="WormBaseParasite"/>
        </authorList>
    </citation>
    <scope>IDENTIFICATION</scope>
</reference>
<evidence type="ECO:0000313" key="1">
    <source>
        <dbReference type="Proteomes" id="UP000050741"/>
    </source>
</evidence>
<dbReference type="Gene3D" id="3.30.710.10">
    <property type="entry name" value="Potassium Channel Kv1.1, Chain A"/>
    <property type="match status" value="1"/>
</dbReference>
<dbReference type="InterPro" id="IPR011333">
    <property type="entry name" value="SKP1/BTB/POZ_sf"/>
</dbReference>
<dbReference type="Proteomes" id="UP000050741">
    <property type="component" value="Unassembled WGS sequence"/>
</dbReference>